<protein>
    <submittedName>
        <fullName evidence="2">Uncharacterized protein</fullName>
    </submittedName>
</protein>
<dbReference type="EMBL" id="RHFK02000009">
    <property type="protein sequence ID" value="TWW71024.1"/>
    <property type="molecule type" value="Genomic_DNA"/>
</dbReference>
<dbReference type="Proteomes" id="UP000324091">
    <property type="component" value="Chromosome 17"/>
</dbReference>
<evidence type="ECO:0000256" key="1">
    <source>
        <dbReference type="SAM" id="MobiDB-lite"/>
    </source>
</evidence>
<organism evidence="2 3">
    <name type="scientific">Takifugu flavidus</name>
    <name type="common">sansaifugu</name>
    <dbReference type="NCBI Taxonomy" id="433684"/>
    <lineage>
        <taxon>Eukaryota</taxon>
        <taxon>Metazoa</taxon>
        <taxon>Chordata</taxon>
        <taxon>Craniata</taxon>
        <taxon>Vertebrata</taxon>
        <taxon>Euteleostomi</taxon>
        <taxon>Actinopterygii</taxon>
        <taxon>Neopterygii</taxon>
        <taxon>Teleostei</taxon>
        <taxon>Neoteleostei</taxon>
        <taxon>Acanthomorphata</taxon>
        <taxon>Eupercaria</taxon>
        <taxon>Tetraodontiformes</taxon>
        <taxon>Tetradontoidea</taxon>
        <taxon>Tetraodontidae</taxon>
        <taxon>Takifugu</taxon>
    </lineage>
</organism>
<accession>A0A5C6NU58</accession>
<feature type="region of interest" description="Disordered" evidence="1">
    <location>
        <begin position="93"/>
        <end position="121"/>
    </location>
</feature>
<evidence type="ECO:0000313" key="3">
    <source>
        <dbReference type="Proteomes" id="UP000324091"/>
    </source>
</evidence>
<evidence type="ECO:0000313" key="2">
    <source>
        <dbReference type="EMBL" id="TWW71024.1"/>
    </source>
</evidence>
<keyword evidence="3" id="KW-1185">Reference proteome</keyword>
<gene>
    <name evidence="2" type="ORF">D4764_17G0005070</name>
</gene>
<proteinExistence type="predicted"/>
<name>A0A5C6NU58_9TELE</name>
<dbReference type="AlphaFoldDB" id="A0A5C6NU58"/>
<sequence length="121" mass="12737">MWRRVGEGCGVESRTGAAARGRAASPAAHLAAPVGPQCAAFLLTHHLHAGPIVFKCLHLNRAAFQSTLPQLTFTTVRRICIRSVSQRYLMGRAKEGGSVGPQLPSVNNGSPQAPRPGASQS</sequence>
<reference evidence="2 3" key="1">
    <citation type="submission" date="2019-04" db="EMBL/GenBank/DDBJ databases">
        <title>Chromosome genome assembly for Takifugu flavidus.</title>
        <authorList>
            <person name="Xiao S."/>
        </authorList>
    </citation>
    <scope>NUCLEOTIDE SEQUENCE [LARGE SCALE GENOMIC DNA]</scope>
    <source>
        <strain evidence="2">HTHZ2018</strain>
        <tissue evidence="2">Muscle</tissue>
    </source>
</reference>
<comment type="caution">
    <text evidence="2">The sequence shown here is derived from an EMBL/GenBank/DDBJ whole genome shotgun (WGS) entry which is preliminary data.</text>
</comment>